<dbReference type="EMBL" id="RQHV01000062">
    <property type="protein sequence ID" value="TGN07158.1"/>
    <property type="molecule type" value="Genomic_DNA"/>
</dbReference>
<protein>
    <submittedName>
        <fullName evidence="2">Glycosyltransferase family 2 protein</fullName>
    </submittedName>
</protein>
<dbReference type="InterPro" id="IPR029044">
    <property type="entry name" value="Nucleotide-diphossugar_trans"/>
</dbReference>
<feature type="domain" description="Glycosyltransferase 2-like" evidence="1">
    <location>
        <begin position="10"/>
        <end position="149"/>
    </location>
</feature>
<dbReference type="AlphaFoldDB" id="A0A4R9LMC4"/>
<dbReference type="InterPro" id="IPR050256">
    <property type="entry name" value="Glycosyltransferase_2"/>
</dbReference>
<organism evidence="2 3">
    <name type="scientific">Leptospira ilyithenensis</name>
    <dbReference type="NCBI Taxonomy" id="2484901"/>
    <lineage>
        <taxon>Bacteria</taxon>
        <taxon>Pseudomonadati</taxon>
        <taxon>Spirochaetota</taxon>
        <taxon>Spirochaetia</taxon>
        <taxon>Leptospirales</taxon>
        <taxon>Leptospiraceae</taxon>
        <taxon>Leptospira</taxon>
    </lineage>
</organism>
<gene>
    <name evidence="2" type="ORF">EHS11_18815</name>
</gene>
<dbReference type="OrthoDB" id="9811222at2"/>
<dbReference type="SUPFAM" id="SSF53448">
    <property type="entry name" value="Nucleotide-diphospho-sugar transferases"/>
    <property type="match status" value="1"/>
</dbReference>
<name>A0A4R9LMC4_9LEPT</name>
<dbReference type="GO" id="GO:0016740">
    <property type="term" value="F:transferase activity"/>
    <property type="evidence" value="ECO:0007669"/>
    <property type="project" value="UniProtKB-KW"/>
</dbReference>
<evidence type="ECO:0000313" key="2">
    <source>
        <dbReference type="EMBL" id="TGN07158.1"/>
    </source>
</evidence>
<keyword evidence="2" id="KW-0808">Transferase</keyword>
<reference evidence="2" key="1">
    <citation type="journal article" date="2019" name="PLoS Negl. Trop. Dis.">
        <title>Revisiting the worldwide diversity of Leptospira species in the environment.</title>
        <authorList>
            <person name="Vincent A.T."/>
            <person name="Schiettekatte O."/>
            <person name="Bourhy P."/>
            <person name="Veyrier F.J."/>
            <person name="Picardeau M."/>
        </authorList>
    </citation>
    <scope>NUCLEOTIDE SEQUENCE [LARGE SCALE GENOMIC DNA]</scope>
    <source>
        <strain evidence="2">201400974</strain>
    </source>
</reference>
<dbReference type="PANTHER" id="PTHR48090">
    <property type="entry name" value="UNDECAPRENYL-PHOSPHATE 4-DEOXY-4-FORMAMIDO-L-ARABINOSE TRANSFERASE-RELATED"/>
    <property type="match status" value="1"/>
</dbReference>
<comment type="caution">
    <text evidence="2">The sequence shown here is derived from an EMBL/GenBank/DDBJ whole genome shotgun (WGS) entry which is preliminary data.</text>
</comment>
<dbReference type="Proteomes" id="UP000298264">
    <property type="component" value="Unassembled WGS sequence"/>
</dbReference>
<dbReference type="PANTHER" id="PTHR48090:SF7">
    <property type="entry name" value="RFBJ PROTEIN"/>
    <property type="match status" value="1"/>
</dbReference>
<evidence type="ECO:0000259" key="1">
    <source>
        <dbReference type="Pfam" id="PF00535"/>
    </source>
</evidence>
<sequence length="242" mass="27446">MRVVVENNSCVIIPAKNEEGSIAFALKGLLDTKLISKENVYVVDNDSTDKTNEIAVSFGVNVLFEKERGYGNACLHALSEIAKRKKQPDWILVCDGDGSDDPGDLSLLIEAYHSQNADLVIGSRTIKEVEKGSLGFLQKFGNWLTCLLILIFFRQKFTDLGPFRIIRYQSLLKLNLIDKTWGWNIEMHVRALQEKMKIVEVGVWYRRRHAGVSKISGNLVMAIRVGIKILYTFFKLLILRGR</sequence>
<evidence type="ECO:0000313" key="3">
    <source>
        <dbReference type="Proteomes" id="UP000298264"/>
    </source>
</evidence>
<dbReference type="Pfam" id="PF00535">
    <property type="entry name" value="Glycos_transf_2"/>
    <property type="match status" value="1"/>
</dbReference>
<dbReference type="InterPro" id="IPR001173">
    <property type="entry name" value="Glyco_trans_2-like"/>
</dbReference>
<keyword evidence="3" id="KW-1185">Reference proteome</keyword>
<accession>A0A4R9LMC4</accession>
<proteinExistence type="predicted"/>
<dbReference type="Gene3D" id="3.90.550.10">
    <property type="entry name" value="Spore Coat Polysaccharide Biosynthesis Protein SpsA, Chain A"/>
    <property type="match status" value="1"/>
</dbReference>
<dbReference type="CDD" id="cd04179">
    <property type="entry name" value="DPM_DPG-synthase_like"/>
    <property type="match status" value="1"/>
</dbReference>